<dbReference type="STRING" id="490189.SAMN02927903_01137"/>
<evidence type="ECO:0000313" key="3">
    <source>
        <dbReference type="Proteomes" id="UP000199354"/>
    </source>
</evidence>
<reference evidence="2 3" key="1">
    <citation type="submission" date="2016-10" db="EMBL/GenBank/DDBJ databases">
        <authorList>
            <person name="de Groot N.N."/>
        </authorList>
    </citation>
    <scope>NUCLEOTIDE SEQUENCE [LARGE SCALE GENOMIC DNA]</scope>
    <source>
        <strain evidence="2 3">CGMCC 1.7031</strain>
    </source>
</reference>
<accession>A0A1G5EQH8</accession>
<organism evidence="2 3">
    <name type="scientific">Flavobacterium caeni</name>
    <dbReference type="NCBI Taxonomy" id="490189"/>
    <lineage>
        <taxon>Bacteria</taxon>
        <taxon>Pseudomonadati</taxon>
        <taxon>Bacteroidota</taxon>
        <taxon>Flavobacteriia</taxon>
        <taxon>Flavobacteriales</taxon>
        <taxon>Flavobacteriaceae</taxon>
        <taxon>Flavobacterium</taxon>
    </lineage>
</organism>
<dbReference type="AlphaFoldDB" id="A0A1G5EQH8"/>
<feature type="transmembrane region" description="Helical" evidence="1">
    <location>
        <begin position="172"/>
        <end position="190"/>
    </location>
</feature>
<name>A0A1G5EQH8_9FLAO</name>
<keyword evidence="1" id="KW-0812">Transmembrane</keyword>
<evidence type="ECO:0000256" key="1">
    <source>
        <dbReference type="SAM" id="Phobius"/>
    </source>
</evidence>
<keyword evidence="1" id="KW-1133">Transmembrane helix</keyword>
<dbReference type="EMBL" id="FMVF01000004">
    <property type="protein sequence ID" value="SCY29174.1"/>
    <property type="molecule type" value="Genomic_DNA"/>
</dbReference>
<dbReference type="Proteomes" id="UP000199354">
    <property type="component" value="Unassembled WGS sequence"/>
</dbReference>
<keyword evidence="1" id="KW-0472">Membrane</keyword>
<evidence type="ECO:0000313" key="2">
    <source>
        <dbReference type="EMBL" id="SCY29174.1"/>
    </source>
</evidence>
<sequence length="191" mass="21064">MLHPIFIPLLATLVYFNLNENYFVIEQVYLVLIQVSIIMVFIPICFFYLLRTLGRVDSVMLEQVSQRKLPLSIYIVLTALLIAKSITVDLIPELYYFFLGALTSSGLALALAFVKIKASLHQMGIMGLLAFAVGLSMHNQTNALFVIAALALASGIVAASRLEMDAHTGKELVIGGLCGIVPQIALWCFWL</sequence>
<proteinExistence type="predicted"/>
<feature type="transmembrane region" description="Helical" evidence="1">
    <location>
        <begin position="94"/>
        <end position="113"/>
    </location>
</feature>
<keyword evidence="3" id="KW-1185">Reference proteome</keyword>
<protein>
    <submittedName>
        <fullName evidence="2">Uncharacterized protein</fullName>
    </submittedName>
</protein>
<gene>
    <name evidence="2" type="ORF">SAMN02927903_01137</name>
</gene>
<feature type="transmembrane region" description="Helical" evidence="1">
    <location>
        <begin position="28"/>
        <end position="50"/>
    </location>
</feature>
<feature type="transmembrane region" description="Helical" evidence="1">
    <location>
        <begin position="143"/>
        <end position="160"/>
    </location>
</feature>
<feature type="transmembrane region" description="Helical" evidence="1">
    <location>
        <begin position="71"/>
        <end position="88"/>
    </location>
</feature>